<evidence type="ECO:0008006" key="3">
    <source>
        <dbReference type="Google" id="ProtNLM"/>
    </source>
</evidence>
<proteinExistence type="predicted"/>
<keyword evidence="2" id="KW-1185">Reference proteome</keyword>
<reference evidence="1 2" key="1">
    <citation type="submission" date="2023-04" db="EMBL/GenBank/DDBJ databases">
        <title>Marinoamorphus aggregata gen. nov., sp. Nov., isolate from tissue of brittle star Ophioplocus japonicus.</title>
        <authorList>
            <person name="Kawano K."/>
            <person name="Sawayama S."/>
            <person name="Nakagawa S."/>
        </authorList>
    </citation>
    <scope>NUCLEOTIDE SEQUENCE [LARGE SCALE GENOMIC DNA]</scope>
    <source>
        <strain evidence="1 2">NKW23</strain>
    </source>
</reference>
<evidence type="ECO:0000313" key="2">
    <source>
        <dbReference type="Proteomes" id="UP001239909"/>
    </source>
</evidence>
<comment type="caution">
    <text evidence="1">The sequence shown here is derived from an EMBL/GenBank/DDBJ whole genome shotgun (WGS) entry which is preliminary data.</text>
</comment>
<dbReference type="EMBL" id="BSYI01000021">
    <property type="protein sequence ID" value="GMG83604.1"/>
    <property type="molecule type" value="Genomic_DNA"/>
</dbReference>
<protein>
    <recommendedName>
        <fullName evidence="3">VPLPA-CTERM sorting domain-containing protein</fullName>
    </recommendedName>
</protein>
<dbReference type="NCBIfam" id="TIGR03370">
    <property type="entry name" value="VPLPA-CTERM"/>
    <property type="match status" value="1"/>
</dbReference>
<sequence>MGQFDLKKNAIRWGAAAALTCLPMTASGAVIGESFDFSGEILGLDISVLPVIGLPLPSLDIDATVGVGGSGTATAGVDDPADAEFAFVAVSAPLLGFPLAEVSLGVIGVDWIDADSFDLVFDLTTTVSALGLDIASVSVTAVETINWTISNIGDGTMPIESIVFNGAASSALLTGTSPDTLEITDGGFGLDIAYNNLIAAGVGIDIFDQPQPVRARFDITTGTLDSDVPLPAAFWMMLAGVGGLGALRARRRAAA</sequence>
<name>A0ABQ6LMS6_9RHOB</name>
<dbReference type="Proteomes" id="UP001239909">
    <property type="component" value="Unassembled WGS sequence"/>
</dbReference>
<dbReference type="RefSeq" id="WP_285672395.1">
    <property type="nucleotide sequence ID" value="NZ_BSYI01000021.1"/>
</dbReference>
<evidence type="ECO:0000313" key="1">
    <source>
        <dbReference type="EMBL" id="GMG83604.1"/>
    </source>
</evidence>
<accession>A0ABQ6LMS6</accession>
<gene>
    <name evidence="1" type="ORF">LNKW23_28170</name>
</gene>
<dbReference type="InterPro" id="IPR022472">
    <property type="entry name" value="VPLPA-CTERM"/>
</dbReference>
<organism evidence="1 2">
    <name type="scientific">Paralimibaculum aggregatum</name>
    <dbReference type="NCBI Taxonomy" id="3036245"/>
    <lineage>
        <taxon>Bacteria</taxon>
        <taxon>Pseudomonadati</taxon>
        <taxon>Pseudomonadota</taxon>
        <taxon>Alphaproteobacteria</taxon>
        <taxon>Rhodobacterales</taxon>
        <taxon>Paracoccaceae</taxon>
        <taxon>Paralimibaculum</taxon>
    </lineage>
</organism>